<evidence type="ECO:0000256" key="1">
    <source>
        <dbReference type="ARBA" id="ARBA00010617"/>
    </source>
</evidence>
<dbReference type="PROSITE" id="PS00086">
    <property type="entry name" value="CYTOCHROME_P450"/>
    <property type="match status" value="1"/>
</dbReference>
<dbReference type="PRINTS" id="PR00385">
    <property type="entry name" value="P450"/>
</dbReference>
<comment type="caution">
    <text evidence="4">The sequence shown here is derived from an EMBL/GenBank/DDBJ whole genome shotgun (WGS) entry which is preliminary data.</text>
</comment>
<dbReference type="SUPFAM" id="SSF48264">
    <property type="entry name" value="Cytochrome P450"/>
    <property type="match status" value="1"/>
</dbReference>
<evidence type="ECO:0000256" key="2">
    <source>
        <dbReference type="RuleBase" id="RU000461"/>
    </source>
</evidence>
<dbReference type="InterPro" id="IPR001128">
    <property type="entry name" value="Cyt_P450"/>
</dbReference>
<sequence>MPHDSSTPPAPSATPNAGPSAAPSPAPSAPRAPAPAGTARPRSEPLAALPVTRPAGCPFAPPAEFATLRAEQPLRRMRYPDGHLGWLATGHSAVRAVAADPRFSSRYELAHLPFPGTADVTLPPAPVGDLTGIDPPHHTRYRRLLMGKFTVRRMRELTSRVEQITAEHLDAMERQGPQVDLVAAFAHPVPALMICELLGVPYADRDRFQHHAMAASGTGGSLEDQYAAMAALQEFVRELVLVKRARPTDDLLGDLTTSDLTDEELAGIGSFLLGAGLDTTSNMIGLGTFALLTHPEQADALRADPALADQAVEELMRYLTITHTGLRAALEDVELDGQLIRAGESVTLAVQAANRDPDRFPDPDRLDLRRKATGHLAFGHGIHQCLGQQLARVEMRVAFPALLTRFPSLRLAIPPEEVPLRTDPSMHGVQRLPVTWDA</sequence>
<comment type="similarity">
    <text evidence="1 2">Belongs to the cytochrome P450 family.</text>
</comment>
<dbReference type="EMBL" id="BAAARK010000004">
    <property type="protein sequence ID" value="GAA2653251.1"/>
    <property type="molecule type" value="Genomic_DNA"/>
</dbReference>
<feature type="region of interest" description="Disordered" evidence="3">
    <location>
        <begin position="1"/>
        <end position="54"/>
    </location>
</feature>
<dbReference type="Gene3D" id="1.10.630.10">
    <property type="entry name" value="Cytochrome P450"/>
    <property type="match status" value="1"/>
</dbReference>
<evidence type="ECO:0000256" key="3">
    <source>
        <dbReference type="SAM" id="MobiDB-lite"/>
    </source>
</evidence>
<keyword evidence="5" id="KW-1185">Reference proteome</keyword>
<reference evidence="4 5" key="1">
    <citation type="journal article" date="2019" name="Int. J. Syst. Evol. Microbiol.">
        <title>The Global Catalogue of Microorganisms (GCM) 10K type strain sequencing project: providing services to taxonomists for standard genome sequencing and annotation.</title>
        <authorList>
            <consortium name="The Broad Institute Genomics Platform"/>
            <consortium name="The Broad Institute Genome Sequencing Center for Infectious Disease"/>
            <person name="Wu L."/>
            <person name="Ma J."/>
        </authorList>
    </citation>
    <scope>NUCLEOTIDE SEQUENCE [LARGE SCALE GENOMIC DNA]</scope>
    <source>
        <strain evidence="4 5">JCM 16374</strain>
    </source>
</reference>
<keyword evidence="2" id="KW-0503">Monooxygenase</keyword>
<feature type="compositionally biased region" description="Pro residues" evidence="3">
    <location>
        <begin position="22"/>
        <end position="33"/>
    </location>
</feature>
<dbReference type="InterPro" id="IPR017972">
    <property type="entry name" value="Cyt_P450_CS"/>
</dbReference>
<protein>
    <submittedName>
        <fullName evidence="4">Cytochrome P450</fullName>
    </submittedName>
</protein>
<keyword evidence="2" id="KW-0349">Heme</keyword>
<proteinExistence type="inferred from homology"/>
<evidence type="ECO:0000313" key="5">
    <source>
        <dbReference type="Proteomes" id="UP001500994"/>
    </source>
</evidence>
<dbReference type="PRINTS" id="PR00359">
    <property type="entry name" value="BP450"/>
</dbReference>
<accession>A0ABN3RI25</accession>
<keyword evidence="2" id="KW-0560">Oxidoreductase</keyword>
<name>A0ABN3RI25_9ACTN</name>
<evidence type="ECO:0000313" key="4">
    <source>
        <dbReference type="EMBL" id="GAA2653251.1"/>
    </source>
</evidence>
<dbReference type="PANTHER" id="PTHR46696:SF1">
    <property type="entry name" value="CYTOCHROME P450 YJIB-RELATED"/>
    <property type="match status" value="1"/>
</dbReference>
<keyword evidence="2" id="KW-0479">Metal-binding</keyword>
<keyword evidence="2" id="KW-0408">Iron</keyword>
<gene>
    <name evidence="4" type="ORF">GCM10009864_17530</name>
</gene>
<dbReference type="Proteomes" id="UP001500994">
    <property type="component" value="Unassembled WGS sequence"/>
</dbReference>
<dbReference type="PANTHER" id="PTHR46696">
    <property type="entry name" value="P450, PUTATIVE (EUROFUNG)-RELATED"/>
    <property type="match status" value="1"/>
</dbReference>
<dbReference type="InterPro" id="IPR036396">
    <property type="entry name" value="Cyt_P450_sf"/>
</dbReference>
<organism evidence="4 5">
    <name type="scientific">Streptomyces lunalinharesii</name>
    <dbReference type="NCBI Taxonomy" id="333384"/>
    <lineage>
        <taxon>Bacteria</taxon>
        <taxon>Bacillati</taxon>
        <taxon>Actinomycetota</taxon>
        <taxon>Actinomycetes</taxon>
        <taxon>Kitasatosporales</taxon>
        <taxon>Streptomycetaceae</taxon>
        <taxon>Streptomyces</taxon>
    </lineage>
</organism>
<dbReference type="CDD" id="cd11030">
    <property type="entry name" value="CYP105-like"/>
    <property type="match status" value="1"/>
</dbReference>
<dbReference type="InterPro" id="IPR002397">
    <property type="entry name" value="Cyt_P450_B"/>
</dbReference>
<dbReference type="Pfam" id="PF00067">
    <property type="entry name" value="p450"/>
    <property type="match status" value="1"/>
</dbReference>